<name>A0ABR3ZYF4_9LECA</name>
<feature type="compositionally biased region" description="Polar residues" evidence="3">
    <location>
        <begin position="252"/>
        <end position="264"/>
    </location>
</feature>
<dbReference type="PANTHER" id="PTHR32083">
    <property type="entry name" value="CILIA AND FLAGELLA-ASSOCIATED PROTEIN 58-RELATED"/>
    <property type="match status" value="1"/>
</dbReference>
<feature type="compositionally biased region" description="Basic and acidic residues" evidence="3">
    <location>
        <begin position="117"/>
        <end position="127"/>
    </location>
</feature>
<accession>A0ABR3ZYF4</accession>
<gene>
    <name evidence="4" type="ORF">N7G274_008480</name>
</gene>
<feature type="compositionally biased region" description="Basic and acidic residues" evidence="3">
    <location>
        <begin position="902"/>
        <end position="921"/>
    </location>
</feature>
<feature type="region of interest" description="Disordered" evidence="3">
    <location>
        <begin position="464"/>
        <end position="548"/>
    </location>
</feature>
<evidence type="ECO:0008006" key="6">
    <source>
        <dbReference type="Google" id="ProtNLM"/>
    </source>
</evidence>
<feature type="coiled-coil region" evidence="2">
    <location>
        <begin position="319"/>
        <end position="459"/>
    </location>
</feature>
<feature type="compositionally biased region" description="Basic and acidic residues" evidence="3">
    <location>
        <begin position="241"/>
        <end position="250"/>
    </location>
</feature>
<feature type="coiled-coil region" evidence="2">
    <location>
        <begin position="604"/>
        <end position="631"/>
    </location>
</feature>
<feature type="coiled-coil region" evidence="2">
    <location>
        <begin position="678"/>
        <end position="729"/>
    </location>
</feature>
<feature type="coiled-coil region" evidence="2">
    <location>
        <begin position="133"/>
        <end position="160"/>
    </location>
</feature>
<dbReference type="PANTHER" id="PTHR32083:SF48">
    <property type="entry name" value="TRANS-GOLGI NETWORK-LOCALIZED SYP41-INTERACTING PROTEIN 1"/>
    <property type="match status" value="1"/>
</dbReference>
<feature type="region of interest" description="Disordered" evidence="3">
    <location>
        <begin position="234"/>
        <end position="313"/>
    </location>
</feature>
<dbReference type="Gene3D" id="1.10.287.1490">
    <property type="match status" value="2"/>
</dbReference>
<evidence type="ECO:0000313" key="5">
    <source>
        <dbReference type="Proteomes" id="UP001590950"/>
    </source>
</evidence>
<dbReference type="EMBL" id="JBEFKJ010000030">
    <property type="protein sequence ID" value="KAL2038722.1"/>
    <property type="molecule type" value="Genomic_DNA"/>
</dbReference>
<evidence type="ECO:0000256" key="3">
    <source>
        <dbReference type="SAM" id="MobiDB-lite"/>
    </source>
</evidence>
<feature type="compositionally biased region" description="Low complexity" evidence="3">
    <location>
        <begin position="26"/>
        <end position="41"/>
    </location>
</feature>
<feature type="compositionally biased region" description="Basic and acidic residues" evidence="3">
    <location>
        <begin position="7"/>
        <end position="19"/>
    </location>
</feature>
<feature type="compositionally biased region" description="Low complexity" evidence="3">
    <location>
        <begin position="274"/>
        <end position="292"/>
    </location>
</feature>
<feature type="compositionally biased region" description="Basic and acidic residues" evidence="3">
    <location>
        <begin position="301"/>
        <end position="310"/>
    </location>
</feature>
<evidence type="ECO:0000256" key="1">
    <source>
        <dbReference type="ARBA" id="ARBA00023054"/>
    </source>
</evidence>
<feature type="compositionally biased region" description="Basic and acidic residues" evidence="3">
    <location>
        <begin position="515"/>
        <end position="527"/>
    </location>
</feature>
<feature type="compositionally biased region" description="Acidic residues" evidence="3">
    <location>
        <begin position="67"/>
        <end position="78"/>
    </location>
</feature>
<feature type="coiled-coil region" evidence="2">
    <location>
        <begin position="765"/>
        <end position="876"/>
    </location>
</feature>
<feature type="region of interest" description="Disordered" evidence="3">
    <location>
        <begin position="1"/>
        <end position="127"/>
    </location>
</feature>
<keyword evidence="5" id="KW-1185">Reference proteome</keyword>
<reference evidence="4 5" key="1">
    <citation type="submission" date="2024-09" db="EMBL/GenBank/DDBJ databases">
        <title>Rethinking Asexuality: The Enigmatic Case of Functional Sexual Genes in Lepraria (Stereocaulaceae).</title>
        <authorList>
            <person name="Doellman M."/>
            <person name="Sun Y."/>
            <person name="Barcenas-Pena A."/>
            <person name="Lumbsch H.T."/>
            <person name="Grewe F."/>
        </authorList>
    </citation>
    <scope>NUCLEOTIDE SEQUENCE [LARGE SCALE GENOMIC DNA]</scope>
    <source>
        <strain evidence="4 5">Mercado 3170</strain>
    </source>
</reference>
<proteinExistence type="predicted"/>
<dbReference type="Proteomes" id="UP001590950">
    <property type="component" value="Unassembled WGS sequence"/>
</dbReference>
<feature type="region of interest" description="Disordered" evidence="3">
    <location>
        <begin position="902"/>
        <end position="932"/>
    </location>
</feature>
<feature type="compositionally biased region" description="Polar residues" evidence="3">
    <location>
        <begin position="482"/>
        <end position="498"/>
    </location>
</feature>
<feature type="compositionally biased region" description="Basic residues" evidence="3">
    <location>
        <begin position="500"/>
        <end position="511"/>
    </location>
</feature>
<keyword evidence="1 2" id="KW-0175">Coiled coil</keyword>
<evidence type="ECO:0000313" key="4">
    <source>
        <dbReference type="EMBL" id="KAL2038722.1"/>
    </source>
</evidence>
<organism evidence="4 5">
    <name type="scientific">Stereocaulon virgatum</name>
    <dbReference type="NCBI Taxonomy" id="373712"/>
    <lineage>
        <taxon>Eukaryota</taxon>
        <taxon>Fungi</taxon>
        <taxon>Dikarya</taxon>
        <taxon>Ascomycota</taxon>
        <taxon>Pezizomycotina</taxon>
        <taxon>Lecanoromycetes</taxon>
        <taxon>OSLEUM clade</taxon>
        <taxon>Lecanoromycetidae</taxon>
        <taxon>Lecanorales</taxon>
        <taxon>Lecanorineae</taxon>
        <taxon>Stereocaulaceae</taxon>
        <taxon>Stereocaulon</taxon>
    </lineage>
</organism>
<feature type="compositionally biased region" description="Polar residues" evidence="3">
    <location>
        <begin position="98"/>
        <end position="116"/>
    </location>
</feature>
<evidence type="ECO:0000256" key="2">
    <source>
        <dbReference type="SAM" id="Coils"/>
    </source>
</evidence>
<sequence>MFQRLKGAIDSKIAEEQARQRLSQGSPSRSNSSAKRPSSRAISPTKRAQGSRGRQDGEPPAKGPDPADFEPEFVIDDDGASRTGTPRSGTPRPAGDRNGTTTAGKSTQEDTTMETNETAKDEPRLSSDLPTDIRVKLRKLEKLESRYHELLRSYRVAHARVLSIEPFETSLRENTPLTSINDPKALTEYLNQVNLKGDMVLDELKRVSSDRDAYKQKLSEAEKSAKEAWDEVANLRGLNGSKDKPEEGERTASGSHSEDGTTVQDLVDGDPLGATAKSPPSSIKSPTISVPSMSLFSPKPRATESQHGSEDLFSYDSEIPRLEKELQEKQIKINGLENEVKSLKGDLAVTRESTQSMVQTLEEATLELNSLRDTKERLESETKEQNEEQIKGLRQTISNMENELTELRASSRKDEKRIDTLNSLVSNLRSQLTEAEDKNQDLNIAIERSSKKIEQLEDRKITAPSQLVAQPESASIEALAQGPQSTSNKAKNAQDTSITGKKKTRKKKKGGKTPVEQDKGVRSESWKEASSGAEESKEPEETGTLSKLQDELRKLRVLLEEKDAAIDRISSKLKDQDGLQEEIGTLRDDLVNLGSEHVEAKDKVKQLLVEKTALESTVTSLEKELVELRGAQASSAAGSEQKHNDIAAQFEDLKTKATTLRLDLSAAQQLASSRFKDLNDLRNVLQKAQPEINALRKEAADVKSIKEALERKDADFKRLDSRHEEMRSEVTGLKQTITNRESDIKTLNHKIAQESSGKLKAEEIGSKAAQDVQRLETEKRQANEALDRLSKELSRVREELLSNKTRLKEIEQQFSKTRSDSEGLKEEIELKTAQYASAQSLMASMRDQTAEMAMQMKEARERCESLDEEVAEAHRLLGERSREGETMRRLLADVEGRADARTREMKERMDTAIEERDRVEEEASTAGRRRARELEDLRNKYRDLERDLKRAEEDKEELEIAQKRLEAAARRA</sequence>
<protein>
    <recommendedName>
        <fullName evidence="6">GRIP domain-containing protein</fullName>
    </recommendedName>
</protein>
<comment type="caution">
    <text evidence="4">The sequence shown here is derived from an EMBL/GenBank/DDBJ whole genome shotgun (WGS) entry which is preliminary data.</text>
</comment>